<evidence type="ECO:0000313" key="2">
    <source>
        <dbReference type="Proteomes" id="UP000253324"/>
    </source>
</evidence>
<accession>A0A368Z4Y5</accession>
<dbReference type="Proteomes" id="UP000253324">
    <property type="component" value="Unassembled WGS sequence"/>
</dbReference>
<dbReference type="EMBL" id="QPJM01000003">
    <property type="protein sequence ID" value="RCW85514.1"/>
    <property type="molecule type" value="Genomic_DNA"/>
</dbReference>
<proteinExistence type="predicted"/>
<name>A0A368Z4Y5_9HYPH</name>
<sequence length="30" mass="3563">MAFFCAPVLMYENVHFALVLENHHFRLVLT</sequence>
<gene>
    <name evidence="1" type="ORF">C7476_103359</name>
</gene>
<keyword evidence="2" id="KW-1185">Reference proteome</keyword>
<organism evidence="1 2">
    <name type="scientific">Phyllobacterium bourgognense</name>
    <dbReference type="NCBI Taxonomy" id="314236"/>
    <lineage>
        <taxon>Bacteria</taxon>
        <taxon>Pseudomonadati</taxon>
        <taxon>Pseudomonadota</taxon>
        <taxon>Alphaproteobacteria</taxon>
        <taxon>Hyphomicrobiales</taxon>
        <taxon>Phyllobacteriaceae</taxon>
        <taxon>Phyllobacterium</taxon>
    </lineage>
</organism>
<protein>
    <submittedName>
        <fullName evidence="1">Uncharacterized protein</fullName>
    </submittedName>
</protein>
<evidence type="ECO:0000313" key="1">
    <source>
        <dbReference type="EMBL" id="RCW85514.1"/>
    </source>
</evidence>
<dbReference type="AlphaFoldDB" id="A0A368Z4Y5"/>
<reference evidence="1 2" key="1">
    <citation type="submission" date="2018-07" db="EMBL/GenBank/DDBJ databases">
        <title>Genomic Encyclopedia of Type Strains, Phase III (KMG-III): the genomes of soil and plant-associated and newly described type strains.</title>
        <authorList>
            <person name="Whitman W."/>
        </authorList>
    </citation>
    <scope>NUCLEOTIDE SEQUENCE [LARGE SCALE GENOMIC DNA]</scope>
    <source>
        <strain evidence="1 2">31-25a</strain>
    </source>
</reference>
<comment type="caution">
    <text evidence="1">The sequence shown here is derived from an EMBL/GenBank/DDBJ whole genome shotgun (WGS) entry which is preliminary data.</text>
</comment>